<keyword evidence="2" id="KW-1185">Reference proteome</keyword>
<dbReference type="EMBL" id="JBEDUW010000003">
    <property type="protein sequence ID" value="KAK9941016.1"/>
    <property type="molecule type" value="Genomic_DNA"/>
</dbReference>
<reference evidence="1 2" key="1">
    <citation type="journal article" date="2023" name="G3 (Bethesda)">
        <title>A chromosome-length genome assembly and annotation of blackberry (Rubus argutus, cv. 'Hillquist').</title>
        <authorList>
            <person name="Bruna T."/>
            <person name="Aryal R."/>
            <person name="Dudchenko O."/>
            <person name="Sargent D.J."/>
            <person name="Mead D."/>
            <person name="Buti M."/>
            <person name="Cavallini A."/>
            <person name="Hytonen T."/>
            <person name="Andres J."/>
            <person name="Pham M."/>
            <person name="Weisz D."/>
            <person name="Mascagni F."/>
            <person name="Usai G."/>
            <person name="Natali L."/>
            <person name="Bassil N."/>
            <person name="Fernandez G.E."/>
            <person name="Lomsadze A."/>
            <person name="Armour M."/>
            <person name="Olukolu B."/>
            <person name="Poorten T."/>
            <person name="Britton C."/>
            <person name="Davik J."/>
            <person name="Ashrafi H."/>
            <person name="Aiden E.L."/>
            <person name="Borodovsky M."/>
            <person name="Worthington M."/>
        </authorList>
    </citation>
    <scope>NUCLEOTIDE SEQUENCE [LARGE SCALE GENOMIC DNA]</scope>
    <source>
        <strain evidence="1">PI 553951</strain>
    </source>
</reference>
<organism evidence="1 2">
    <name type="scientific">Rubus argutus</name>
    <name type="common">Southern blackberry</name>
    <dbReference type="NCBI Taxonomy" id="59490"/>
    <lineage>
        <taxon>Eukaryota</taxon>
        <taxon>Viridiplantae</taxon>
        <taxon>Streptophyta</taxon>
        <taxon>Embryophyta</taxon>
        <taxon>Tracheophyta</taxon>
        <taxon>Spermatophyta</taxon>
        <taxon>Magnoliopsida</taxon>
        <taxon>eudicotyledons</taxon>
        <taxon>Gunneridae</taxon>
        <taxon>Pentapetalae</taxon>
        <taxon>rosids</taxon>
        <taxon>fabids</taxon>
        <taxon>Rosales</taxon>
        <taxon>Rosaceae</taxon>
        <taxon>Rosoideae</taxon>
        <taxon>Rosoideae incertae sedis</taxon>
        <taxon>Rubus</taxon>
    </lineage>
</organism>
<gene>
    <name evidence="1" type="ORF">M0R45_017645</name>
</gene>
<name>A0AAW1XX23_RUBAR</name>
<evidence type="ECO:0000313" key="2">
    <source>
        <dbReference type="Proteomes" id="UP001457282"/>
    </source>
</evidence>
<evidence type="ECO:0000313" key="1">
    <source>
        <dbReference type="EMBL" id="KAK9941016.1"/>
    </source>
</evidence>
<proteinExistence type="predicted"/>
<dbReference type="AlphaFoldDB" id="A0AAW1XX23"/>
<protein>
    <submittedName>
        <fullName evidence="1">Uncharacterized protein</fullName>
    </submittedName>
</protein>
<sequence length="130" mass="14762">MKKSRWVDHVSFSTNDVLSYPDECFTHFMHTSSHSSQAHDVSLDLLNSHMTLIHTPSSSTLKQRHIYDDHPLKLTCTAVLVLNTDGTPKMINIIVKYAKENEIHMMCSTTAQIVTLTAILIASWERPILK</sequence>
<dbReference type="Proteomes" id="UP001457282">
    <property type="component" value="Unassembled WGS sequence"/>
</dbReference>
<comment type="caution">
    <text evidence="1">The sequence shown here is derived from an EMBL/GenBank/DDBJ whole genome shotgun (WGS) entry which is preliminary data.</text>
</comment>
<accession>A0AAW1XX23</accession>